<keyword evidence="5" id="KW-1185">Reference proteome</keyword>
<comment type="caution">
    <text evidence="4">The sequence shown here is derived from an EMBL/GenBank/DDBJ whole genome shotgun (WGS) entry which is preliminary data.</text>
</comment>
<evidence type="ECO:0000256" key="2">
    <source>
        <dbReference type="SAM" id="MobiDB-lite"/>
    </source>
</evidence>
<sequence length="86" mass="9606">MDNFEKKKQSFDSRTANVTDAASELIQEGKKLASELYEEGLNKVQDAQKNVKEYSDEVLEKVRKNPMTSVLIAAGVGFLLSALLRK</sequence>
<feature type="region of interest" description="Disordered" evidence="2">
    <location>
        <begin position="1"/>
        <end position="20"/>
    </location>
</feature>
<dbReference type="AlphaFoldDB" id="A0A433JLX2"/>
<feature type="compositionally biased region" description="Basic and acidic residues" evidence="2">
    <location>
        <begin position="1"/>
        <end position="11"/>
    </location>
</feature>
<dbReference type="EMBL" id="RZGR01000002">
    <property type="protein sequence ID" value="RUQ91038.1"/>
    <property type="molecule type" value="Genomic_DNA"/>
</dbReference>
<feature type="transmembrane region" description="Helical" evidence="3">
    <location>
        <begin position="67"/>
        <end position="84"/>
    </location>
</feature>
<evidence type="ECO:0008006" key="6">
    <source>
        <dbReference type="Google" id="ProtNLM"/>
    </source>
</evidence>
<evidence type="ECO:0000313" key="4">
    <source>
        <dbReference type="EMBL" id="RUQ91038.1"/>
    </source>
</evidence>
<organism evidence="4 5">
    <name type="scientific">Legionella septentrionalis</name>
    <dbReference type="NCBI Taxonomy" id="2498109"/>
    <lineage>
        <taxon>Bacteria</taxon>
        <taxon>Pseudomonadati</taxon>
        <taxon>Pseudomonadota</taxon>
        <taxon>Gammaproteobacteria</taxon>
        <taxon>Legionellales</taxon>
        <taxon>Legionellaceae</taxon>
        <taxon>Legionella</taxon>
    </lineage>
</organism>
<accession>A0A433JLX2</accession>
<dbReference type="OrthoDB" id="5640839at2"/>
<evidence type="ECO:0000256" key="3">
    <source>
        <dbReference type="SAM" id="Phobius"/>
    </source>
</evidence>
<dbReference type="RefSeq" id="WP_127032304.1">
    <property type="nucleotide sequence ID" value="NZ_RZGR01000002.1"/>
</dbReference>
<name>A0A433JLX2_9GAMM</name>
<keyword evidence="3" id="KW-1133">Transmembrane helix</keyword>
<keyword evidence="3" id="KW-0472">Membrane</keyword>
<reference evidence="4 5" key="1">
    <citation type="submission" date="2018-12" db="EMBL/GenBank/DDBJ databases">
        <title>Legionella sp,whole genome shotgun sequence.</title>
        <authorList>
            <person name="Wu H."/>
        </authorList>
    </citation>
    <scope>NUCLEOTIDE SEQUENCE [LARGE SCALE GENOMIC DNA]</scope>
    <source>
        <strain evidence="5">km714</strain>
    </source>
</reference>
<proteinExistence type="predicted"/>
<dbReference type="Proteomes" id="UP000288012">
    <property type="component" value="Unassembled WGS sequence"/>
</dbReference>
<evidence type="ECO:0000256" key="1">
    <source>
        <dbReference type="SAM" id="Coils"/>
    </source>
</evidence>
<gene>
    <name evidence="4" type="ORF">EKM59_00725</name>
</gene>
<keyword evidence="3" id="KW-0812">Transmembrane</keyword>
<evidence type="ECO:0000313" key="5">
    <source>
        <dbReference type="Proteomes" id="UP000288012"/>
    </source>
</evidence>
<keyword evidence="1" id="KW-0175">Coiled coil</keyword>
<protein>
    <recommendedName>
        <fullName evidence="6">DUF883 family protein</fullName>
    </recommendedName>
</protein>
<feature type="coiled-coil region" evidence="1">
    <location>
        <begin position="37"/>
        <end position="64"/>
    </location>
</feature>